<comment type="caution">
    <text evidence="1">The sequence shown here is derived from an EMBL/GenBank/DDBJ whole genome shotgun (WGS) entry which is preliminary data.</text>
</comment>
<evidence type="ECO:0000313" key="1">
    <source>
        <dbReference type="EMBL" id="KAJ1170874.1"/>
    </source>
</evidence>
<keyword evidence="2" id="KW-1185">Reference proteome</keyword>
<evidence type="ECO:0000313" key="2">
    <source>
        <dbReference type="Proteomes" id="UP001066276"/>
    </source>
</evidence>
<accession>A0AAV7T496</accession>
<proteinExistence type="predicted"/>
<protein>
    <submittedName>
        <fullName evidence="1">Uncharacterized protein</fullName>
    </submittedName>
</protein>
<organism evidence="1 2">
    <name type="scientific">Pleurodeles waltl</name>
    <name type="common">Iberian ribbed newt</name>
    <dbReference type="NCBI Taxonomy" id="8319"/>
    <lineage>
        <taxon>Eukaryota</taxon>
        <taxon>Metazoa</taxon>
        <taxon>Chordata</taxon>
        <taxon>Craniata</taxon>
        <taxon>Vertebrata</taxon>
        <taxon>Euteleostomi</taxon>
        <taxon>Amphibia</taxon>
        <taxon>Batrachia</taxon>
        <taxon>Caudata</taxon>
        <taxon>Salamandroidea</taxon>
        <taxon>Salamandridae</taxon>
        <taxon>Pleurodelinae</taxon>
        <taxon>Pleurodeles</taxon>
    </lineage>
</organism>
<dbReference type="AlphaFoldDB" id="A0AAV7T496"/>
<name>A0AAV7T496_PLEWA</name>
<reference evidence="1" key="1">
    <citation type="journal article" date="2022" name="bioRxiv">
        <title>Sequencing and chromosome-scale assembly of the giantPleurodeles waltlgenome.</title>
        <authorList>
            <person name="Brown T."/>
            <person name="Elewa A."/>
            <person name="Iarovenko S."/>
            <person name="Subramanian E."/>
            <person name="Araus A.J."/>
            <person name="Petzold A."/>
            <person name="Susuki M."/>
            <person name="Suzuki K.-i.T."/>
            <person name="Hayashi T."/>
            <person name="Toyoda A."/>
            <person name="Oliveira C."/>
            <person name="Osipova E."/>
            <person name="Leigh N.D."/>
            <person name="Simon A."/>
            <person name="Yun M.H."/>
        </authorList>
    </citation>
    <scope>NUCLEOTIDE SEQUENCE</scope>
    <source>
        <strain evidence="1">20211129_DDA</strain>
        <tissue evidence="1">Liver</tissue>
    </source>
</reference>
<gene>
    <name evidence="1" type="ORF">NDU88_002745</name>
</gene>
<dbReference type="Proteomes" id="UP001066276">
    <property type="component" value="Chromosome 4_1"/>
</dbReference>
<dbReference type="EMBL" id="JANPWB010000007">
    <property type="protein sequence ID" value="KAJ1170874.1"/>
    <property type="molecule type" value="Genomic_DNA"/>
</dbReference>
<sequence length="181" mass="20121">MATGHHGLSGAIREVHLPNEAHTQIHKGHDMEKISPVNVMNQFLCIKEKCQKFKGIVLRLPEQMGQKVEMVSGTVTRDKTHLGLIDQERYGFAKVCSQFLGQNLHVDISGGRPKGPCVMEFTQEPVLPGKFTRRRATMALATSLSVIDCPVDASWPSADTTRKCKGARKASIYSRWPLDPK</sequence>